<sequence length="323" mass="35495">MKVGIIGDACLDIYWHADMRISELSRETPHHNLPIIREEPSPGAAGNVAVNFGRLNCAEVSICTVFGNDWRGALLKEKFSEHGIDYSRSLTEEHRYTPTYCKSIRHGLQGVRQEDKRIDFVNRTELTTAATARLVQELDRMAARVDVISVIDQVDNGVITAEIVERLQYWSAQGKLIVVDSRNRIGSFRGMIVKPNELEAVRSLSGNSILYLQENEHDMIRAGLQLSAHVGKPCCMTLGDKGAVWFENQSCTFIPTTAVAPPIDITGAGDTFNAALISALGIGCRGEEAVEFAHLAAAVSIRRLDGAGSATPEEILSRYDELN</sequence>
<dbReference type="EMBL" id="JBHTAI010000003">
    <property type="protein sequence ID" value="MFC7148118.1"/>
    <property type="molecule type" value="Genomic_DNA"/>
</dbReference>
<protein>
    <submittedName>
        <fullName evidence="2">Bifunctional heptose 7-phosphate kinase/heptose 1-phosphate adenyltransferase</fullName>
    </submittedName>
</protein>
<evidence type="ECO:0000313" key="2">
    <source>
        <dbReference type="EMBL" id="MFC7148118.1"/>
    </source>
</evidence>
<evidence type="ECO:0000259" key="1">
    <source>
        <dbReference type="Pfam" id="PF00294"/>
    </source>
</evidence>
<organism evidence="2 3">
    <name type="scientific">Cohnella cellulosilytica</name>
    <dbReference type="NCBI Taxonomy" id="986710"/>
    <lineage>
        <taxon>Bacteria</taxon>
        <taxon>Bacillati</taxon>
        <taxon>Bacillota</taxon>
        <taxon>Bacilli</taxon>
        <taxon>Bacillales</taxon>
        <taxon>Paenibacillaceae</taxon>
        <taxon>Cohnella</taxon>
    </lineage>
</organism>
<gene>
    <name evidence="2" type="ORF">ACFQMJ_06165</name>
</gene>
<evidence type="ECO:0000313" key="3">
    <source>
        <dbReference type="Proteomes" id="UP001596378"/>
    </source>
</evidence>
<dbReference type="PANTHER" id="PTHR46969">
    <property type="entry name" value="BIFUNCTIONAL PROTEIN HLDE"/>
    <property type="match status" value="1"/>
</dbReference>
<dbReference type="SUPFAM" id="SSF53613">
    <property type="entry name" value="Ribokinase-like"/>
    <property type="match status" value="1"/>
</dbReference>
<keyword evidence="2" id="KW-0808">Transferase</keyword>
<keyword evidence="3" id="KW-1185">Reference proteome</keyword>
<name>A0ABW2F4P5_9BACL</name>
<keyword evidence="2" id="KW-0418">Kinase</keyword>
<dbReference type="InterPro" id="IPR029056">
    <property type="entry name" value="Ribokinase-like"/>
</dbReference>
<dbReference type="Gene3D" id="3.40.1190.20">
    <property type="match status" value="1"/>
</dbReference>
<dbReference type="Proteomes" id="UP001596378">
    <property type="component" value="Unassembled WGS sequence"/>
</dbReference>
<dbReference type="Pfam" id="PF00294">
    <property type="entry name" value="PfkB"/>
    <property type="match status" value="1"/>
</dbReference>
<reference evidence="3" key="1">
    <citation type="journal article" date="2019" name="Int. J. Syst. Evol. Microbiol.">
        <title>The Global Catalogue of Microorganisms (GCM) 10K type strain sequencing project: providing services to taxonomists for standard genome sequencing and annotation.</title>
        <authorList>
            <consortium name="The Broad Institute Genomics Platform"/>
            <consortium name="The Broad Institute Genome Sequencing Center for Infectious Disease"/>
            <person name="Wu L."/>
            <person name="Ma J."/>
        </authorList>
    </citation>
    <scope>NUCLEOTIDE SEQUENCE [LARGE SCALE GENOMIC DNA]</scope>
    <source>
        <strain evidence="3">KCTC 12907</strain>
    </source>
</reference>
<feature type="domain" description="Carbohydrate kinase PfkB" evidence="1">
    <location>
        <begin position="43"/>
        <end position="305"/>
    </location>
</feature>
<dbReference type="InterPro" id="IPR011611">
    <property type="entry name" value="PfkB_dom"/>
</dbReference>
<accession>A0ABW2F4P5</accession>
<dbReference type="PANTHER" id="PTHR46969:SF1">
    <property type="entry name" value="BIFUNCTIONAL PROTEIN HLDE"/>
    <property type="match status" value="1"/>
</dbReference>
<dbReference type="GO" id="GO:0016301">
    <property type="term" value="F:kinase activity"/>
    <property type="evidence" value="ECO:0007669"/>
    <property type="project" value="UniProtKB-KW"/>
</dbReference>
<proteinExistence type="predicted"/>
<comment type="caution">
    <text evidence="2">The sequence shown here is derived from an EMBL/GenBank/DDBJ whole genome shotgun (WGS) entry which is preliminary data.</text>
</comment>
<dbReference type="RefSeq" id="WP_378047484.1">
    <property type="nucleotide sequence ID" value="NZ_JBHMDN010000013.1"/>
</dbReference>